<accession>A0A1Y1W085</accession>
<protein>
    <submittedName>
        <fullName evidence="1">Uncharacterized protein</fullName>
    </submittedName>
</protein>
<gene>
    <name evidence="1" type="ORF">DL89DRAFT_269750</name>
</gene>
<evidence type="ECO:0000313" key="1">
    <source>
        <dbReference type="EMBL" id="ORX66695.1"/>
    </source>
</evidence>
<dbReference type="Proteomes" id="UP000193922">
    <property type="component" value="Unassembled WGS sequence"/>
</dbReference>
<reference evidence="1 2" key="1">
    <citation type="submission" date="2016-07" db="EMBL/GenBank/DDBJ databases">
        <title>Pervasive Adenine N6-methylation of Active Genes in Fungi.</title>
        <authorList>
            <consortium name="DOE Joint Genome Institute"/>
            <person name="Mondo S.J."/>
            <person name="Dannebaum R.O."/>
            <person name="Kuo R.C."/>
            <person name="Labutti K."/>
            <person name="Haridas S."/>
            <person name="Kuo A."/>
            <person name="Salamov A."/>
            <person name="Ahrendt S.R."/>
            <person name="Lipzen A."/>
            <person name="Sullivan W."/>
            <person name="Andreopoulos W.B."/>
            <person name="Clum A."/>
            <person name="Lindquist E."/>
            <person name="Daum C."/>
            <person name="Ramamoorthy G.K."/>
            <person name="Gryganskyi A."/>
            <person name="Culley D."/>
            <person name="Magnuson J.K."/>
            <person name="James T.Y."/>
            <person name="O'Malley M.A."/>
            <person name="Stajich J.E."/>
            <person name="Spatafora J.W."/>
            <person name="Visel A."/>
            <person name="Grigoriev I.V."/>
        </authorList>
    </citation>
    <scope>NUCLEOTIDE SEQUENCE [LARGE SCALE GENOMIC DNA]</scope>
    <source>
        <strain evidence="1 2">ATCC 12442</strain>
    </source>
</reference>
<proteinExistence type="predicted"/>
<sequence>MDIPSKRMARSIKDPHSQYALISLSLDPNKGNAHPSSGTVSKSMNFTLIFRTWLISRNCAMGRHWILPQQVVMMLPMRSRLLSLTAILEAKMLTSKPRRILMTNGQSITWSQCLELSATGDCKSNDRNEAKHLEHTRDTFGGKSLEFSYVYSAVCGDGMIHIGERSTIDSRDKILSAPTDELRSDVY</sequence>
<comment type="caution">
    <text evidence="1">The sequence shown here is derived from an EMBL/GenBank/DDBJ whole genome shotgun (WGS) entry which is preliminary data.</text>
</comment>
<dbReference type="EMBL" id="MCFD01000014">
    <property type="protein sequence ID" value="ORX66695.1"/>
    <property type="molecule type" value="Genomic_DNA"/>
</dbReference>
<dbReference type="OrthoDB" id="5584477at2759"/>
<dbReference type="AlphaFoldDB" id="A0A1Y1W085"/>
<keyword evidence="2" id="KW-1185">Reference proteome</keyword>
<dbReference type="RefSeq" id="XP_040740654.1">
    <property type="nucleotide sequence ID" value="XM_040888416.1"/>
</dbReference>
<evidence type="ECO:0000313" key="2">
    <source>
        <dbReference type="Proteomes" id="UP000193922"/>
    </source>
</evidence>
<name>A0A1Y1W085_9FUNG</name>
<organism evidence="1 2">
    <name type="scientific">Linderina pennispora</name>
    <dbReference type="NCBI Taxonomy" id="61395"/>
    <lineage>
        <taxon>Eukaryota</taxon>
        <taxon>Fungi</taxon>
        <taxon>Fungi incertae sedis</taxon>
        <taxon>Zoopagomycota</taxon>
        <taxon>Kickxellomycotina</taxon>
        <taxon>Kickxellomycetes</taxon>
        <taxon>Kickxellales</taxon>
        <taxon>Kickxellaceae</taxon>
        <taxon>Linderina</taxon>
    </lineage>
</organism>
<dbReference type="GeneID" id="63805064"/>